<evidence type="ECO:0000313" key="2">
    <source>
        <dbReference type="EMBL" id="PWY71618.1"/>
    </source>
</evidence>
<dbReference type="EMBL" id="MSFL01000027">
    <property type="protein sequence ID" value="PWY71618.1"/>
    <property type="molecule type" value="Genomic_DNA"/>
</dbReference>
<reference evidence="2 3" key="1">
    <citation type="submission" date="2016-12" db="EMBL/GenBank/DDBJ databases">
        <title>The genomes of Aspergillus section Nigri reveals drivers in fungal speciation.</title>
        <authorList>
            <consortium name="DOE Joint Genome Institute"/>
            <person name="Vesth T.C."/>
            <person name="Nybo J."/>
            <person name="Theobald S."/>
            <person name="Brandl J."/>
            <person name="Frisvad J.C."/>
            <person name="Nielsen K.F."/>
            <person name="Lyhne E.K."/>
            <person name="Kogle M.E."/>
            <person name="Kuo A."/>
            <person name="Riley R."/>
            <person name="Clum A."/>
            <person name="Nolan M."/>
            <person name="Lipzen A."/>
            <person name="Salamov A."/>
            <person name="Henrissat B."/>
            <person name="Wiebenga A."/>
            <person name="De Vries R.P."/>
            <person name="Grigoriev I.V."/>
            <person name="Mortensen U.H."/>
            <person name="Andersen M.R."/>
            <person name="Baker S.E."/>
        </authorList>
    </citation>
    <scope>NUCLEOTIDE SEQUENCE [LARGE SCALE GENOMIC DNA]</scope>
    <source>
        <strain evidence="2 3">CBS 117.55</strain>
    </source>
</reference>
<keyword evidence="1" id="KW-0472">Membrane</keyword>
<dbReference type="RefSeq" id="XP_025396210.1">
    <property type="nucleotide sequence ID" value="XM_025537945.1"/>
</dbReference>
<organism evidence="2 3">
    <name type="scientific">Aspergillus heteromorphus CBS 117.55</name>
    <dbReference type="NCBI Taxonomy" id="1448321"/>
    <lineage>
        <taxon>Eukaryota</taxon>
        <taxon>Fungi</taxon>
        <taxon>Dikarya</taxon>
        <taxon>Ascomycota</taxon>
        <taxon>Pezizomycotina</taxon>
        <taxon>Eurotiomycetes</taxon>
        <taxon>Eurotiomycetidae</taxon>
        <taxon>Eurotiales</taxon>
        <taxon>Aspergillaceae</taxon>
        <taxon>Aspergillus</taxon>
        <taxon>Aspergillus subgen. Circumdati</taxon>
    </lineage>
</organism>
<dbReference type="Proteomes" id="UP000247233">
    <property type="component" value="Unassembled WGS sequence"/>
</dbReference>
<proteinExistence type="predicted"/>
<keyword evidence="1" id="KW-1133">Transmembrane helix</keyword>
<comment type="caution">
    <text evidence="2">The sequence shown here is derived from an EMBL/GenBank/DDBJ whole genome shotgun (WGS) entry which is preliminary data.</text>
</comment>
<dbReference type="VEuPathDB" id="FungiDB:BO70DRAFT_119263"/>
<gene>
    <name evidence="2" type="ORF">BO70DRAFT_119263</name>
</gene>
<accession>A0A317VF87</accession>
<name>A0A317VF87_9EURO</name>
<keyword evidence="3" id="KW-1185">Reference proteome</keyword>
<dbReference type="GeneID" id="37060182"/>
<sequence length="59" mass="6765">MLLLLITYVVSDTGLMTDLAITSWMCLVCYVFFFFLPLWIVLKGSSCKALLLLFCYLFA</sequence>
<keyword evidence="1" id="KW-0812">Transmembrane</keyword>
<dbReference type="AlphaFoldDB" id="A0A317VF87"/>
<protein>
    <submittedName>
        <fullName evidence="2">Uncharacterized protein</fullName>
    </submittedName>
</protein>
<feature type="transmembrane region" description="Helical" evidence="1">
    <location>
        <begin position="21"/>
        <end position="42"/>
    </location>
</feature>
<evidence type="ECO:0000256" key="1">
    <source>
        <dbReference type="SAM" id="Phobius"/>
    </source>
</evidence>
<evidence type="ECO:0000313" key="3">
    <source>
        <dbReference type="Proteomes" id="UP000247233"/>
    </source>
</evidence>